<name>A0ABV9DHB6_9BACI</name>
<feature type="region of interest" description="Disordered" evidence="1">
    <location>
        <begin position="38"/>
        <end position="65"/>
    </location>
</feature>
<feature type="compositionally biased region" description="Polar residues" evidence="1">
    <location>
        <begin position="38"/>
        <end position="51"/>
    </location>
</feature>
<evidence type="ECO:0000313" key="2">
    <source>
        <dbReference type="EMBL" id="MFC4557748.1"/>
    </source>
</evidence>
<dbReference type="EMBL" id="JBHSFU010000004">
    <property type="protein sequence ID" value="MFC4557748.1"/>
    <property type="molecule type" value="Genomic_DNA"/>
</dbReference>
<feature type="compositionally biased region" description="Basic and acidic residues" evidence="1">
    <location>
        <begin position="52"/>
        <end position="65"/>
    </location>
</feature>
<reference evidence="3" key="1">
    <citation type="journal article" date="2019" name="Int. J. Syst. Evol. Microbiol.">
        <title>The Global Catalogue of Microorganisms (GCM) 10K type strain sequencing project: providing services to taxonomists for standard genome sequencing and annotation.</title>
        <authorList>
            <consortium name="The Broad Institute Genomics Platform"/>
            <consortium name="The Broad Institute Genome Sequencing Center for Infectious Disease"/>
            <person name="Wu L."/>
            <person name="Ma J."/>
        </authorList>
    </citation>
    <scope>NUCLEOTIDE SEQUENCE [LARGE SCALE GENOMIC DNA]</scope>
    <source>
        <strain evidence="3">CGMCC 4.7426</strain>
    </source>
</reference>
<evidence type="ECO:0000256" key="1">
    <source>
        <dbReference type="SAM" id="MobiDB-lite"/>
    </source>
</evidence>
<evidence type="ECO:0000313" key="3">
    <source>
        <dbReference type="Proteomes" id="UP001595989"/>
    </source>
</evidence>
<sequence length="65" mass="7438">MNKNNNGKLTDEEILEQSRRSGLTYNEAKEFIARTSVGRGTNIYSDTNAQEVKQKNEQSMRNKSN</sequence>
<proteinExistence type="predicted"/>
<protein>
    <recommendedName>
        <fullName evidence="4">Small, acid-soluble spore protein gamma-type</fullName>
    </recommendedName>
</protein>
<dbReference type="RefSeq" id="WP_390293771.1">
    <property type="nucleotide sequence ID" value="NZ_JBHSFU010000004.1"/>
</dbReference>
<organism evidence="2 3">
    <name type="scientific">Virgibacillus kekensis</name>
    <dbReference type="NCBI Taxonomy" id="202261"/>
    <lineage>
        <taxon>Bacteria</taxon>
        <taxon>Bacillati</taxon>
        <taxon>Bacillota</taxon>
        <taxon>Bacilli</taxon>
        <taxon>Bacillales</taxon>
        <taxon>Bacillaceae</taxon>
        <taxon>Virgibacillus</taxon>
    </lineage>
</organism>
<dbReference type="Proteomes" id="UP001595989">
    <property type="component" value="Unassembled WGS sequence"/>
</dbReference>
<accession>A0ABV9DHB6</accession>
<gene>
    <name evidence="2" type="ORF">ACFO3D_05940</name>
</gene>
<evidence type="ECO:0008006" key="4">
    <source>
        <dbReference type="Google" id="ProtNLM"/>
    </source>
</evidence>
<comment type="caution">
    <text evidence="2">The sequence shown here is derived from an EMBL/GenBank/DDBJ whole genome shotgun (WGS) entry which is preliminary data.</text>
</comment>
<keyword evidence="3" id="KW-1185">Reference proteome</keyword>